<feature type="binding site" evidence="3">
    <location>
        <position position="71"/>
    </location>
    <ligand>
        <name>substrate</name>
    </ligand>
</feature>
<comment type="similarity">
    <text evidence="3">Belongs to the sirtuin family. Class III subfamily.</text>
</comment>
<dbReference type="InterPro" id="IPR026590">
    <property type="entry name" value="Ssirtuin_cat_dom"/>
</dbReference>
<dbReference type="GO" id="GO:0070403">
    <property type="term" value="F:NAD+ binding"/>
    <property type="evidence" value="ECO:0007669"/>
    <property type="project" value="UniProtKB-UniRule"/>
</dbReference>
<dbReference type="GO" id="GO:0036055">
    <property type="term" value="F:protein-succinyllysine desuccinylase activity"/>
    <property type="evidence" value="ECO:0007669"/>
    <property type="project" value="UniProtKB-UniRule"/>
</dbReference>
<comment type="domain">
    <text evidence="3">2 residues (Tyr-68 and Arg-71) present in a large hydrophobic pocket are probably involved in substrate specificity. They are important for desuccinylation activity, but dispensable for deacetylation activity.</text>
</comment>
<sequence length="277" mass="31409">MSGIQKVAEILKENSDKTIFVLSGAGLSAESGIPTFRGKDGLWNKYNPQELATFKAFEENPTLVWKWYLWRMYLIAKAEPNEGHRAIVSLENLLGDFWHITQNVDGLHRRAGQNRFLELHGNIWEGKCRYCETRYREEEFTKLFPLADRNFLKKLSEEEFKKQILDGLKEETLPRCPICGGIVGPGVVWFGESLPSEVLKRALEIAEKSKVCFSVGTSAVVYPAAYLPELCKKRGGILIEVNPEETPLTPLADFSFRASATEVLPQIVKQFKKLKGK</sequence>
<dbReference type="Proteomes" id="UP000606463">
    <property type="component" value="Unassembled WGS sequence"/>
</dbReference>
<feature type="binding site" evidence="3">
    <location>
        <position position="68"/>
    </location>
    <ligand>
        <name>substrate</name>
    </ligand>
</feature>
<dbReference type="EMBL" id="DQVE01000011">
    <property type="protein sequence ID" value="HIP97935.1"/>
    <property type="molecule type" value="Genomic_DNA"/>
</dbReference>
<evidence type="ECO:0000313" key="6">
    <source>
        <dbReference type="EMBL" id="HIP97935.1"/>
    </source>
</evidence>
<comment type="subcellular location">
    <subcellularLocation>
        <location evidence="3">Cytoplasm</location>
    </subcellularLocation>
</comment>
<feature type="binding site" evidence="3 4">
    <location>
        <position position="176"/>
    </location>
    <ligand>
        <name>Zn(2+)</name>
        <dbReference type="ChEBI" id="CHEBI:29105"/>
    </ligand>
</feature>
<organism evidence="6 7">
    <name type="scientific">Aquifex aeolicus</name>
    <dbReference type="NCBI Taxonomy" id="63363"/>
    <lineage>
        <taxon>Bacteria</taxon>
        <taxon>Pseudomonadati</taxon>
        <taxon>Aquificota</taxon>
        <taxon>Aquificia</taxon>
        <taxon>Aquificales</taxon>
        <taxon>Aquificaceae</taxon>
        <taxon>Aquifex</taxon>
    </lineage>
</organism>
<dbReference type="SUPFAM" id="SSF52467">
    <property type="entry name" value="DHS-like NAD/FAD-binding domain"/>
    <property type="match status" value="1"/>
</dbReference>
<feature type="binding site" evidence="3 4">
    <location>
        <position position="131"/>
    </location>
    <ligand>
        <name>Zn(2+)</name>
        <dbReference type="ChEBI" id="CHEBI:29105"/>
    </ligand>
</feature>
<gene>
    <name evidence="3" type="primary">cobB</name>
    <name evidence="6" type="ORF">EYH37_01000</name>
</gene>
<evidence type="ECO:0000256" key="4">
    <source>
        <dbReference type="PROSITE-ProRule" id="PRU00236"/>
    </source>
</evidence>
<dbReference type="HAMAP" id="MF_01121">
    <property type="entry name" value="Sirtuin_ClassIII"/>
    <property type="match status" value="1"/>
</dbReference>
<dbReference type="Pfam" id="PF02146">
    <property type="entry name" value="SIR2"/>
    <property type="match status" value="1"/>
</dbReference>
<feature type="binding site" evidence="3">
    <location>
        <begin position="216"/>
        <end position="218"/>
    </location>
    <ligand>
        <name>NAD(+)</name>
        <dbReference type="ChEBI" id="CHEBI:57540"/>
    </ligand>
</feature>
<keyword evidence="3 4" id="KW-0862">Zinc</keyword>
<dbReference type="Gene3D" id="3.40.50.1220">
    <property type="entry name" value="TPP-binding domain"/>
    <property type="match status" value="1"/>
</dbReference>
<keyword evidence="2 3" id="KW-0520">NAD</keyword>
<feature type="binding site" evidence="3">
    <location>
        <begin position="242"/>
        <end position="244"/>
    </location>
    <ligand>
        <name>NAD(+)</name>
        <dbReference type="ChEBI" id="CHEBI:57540"/>
    </ligand>
</feature>
<comment type="function">
    <text evidence="3">NAD-dependent lysine deacetylase and desuccinylase that specifically removes acetyl and succinyl groups on target proteins. Modulates the activities of several proteins which are inactive in their acylated form.</text>
</comment>
<evidence type="ECO:0000256" key="3">
    <source>
        <dbReference type="HAMAP-Rule" id="MF_01121"/>
    </source>
</evidence>
<accession>A0A9D0YMY4</accession>
<feature type="binding site" evidence="3 4">
    <location>
        <position position="179"/>
    </location>
    <ligand>
        <name>Zn(2+)</name>
        <dbReference type="ChEBI" id="CHEBI:29105"/>
    </ligand>
</feature>
<feature type="binding site" evidence="3 4">
    <location>
        <position position="128"/>
    </location>
    <ligand>
        <name>Zn(2+)</name>
        <dbReference type="ChEBI" id="CHEBI:29105"/>
    </ligand>
</feature>
<evidence type="ECO:0000256" key="1">
    <source>
        <dbReference type="ARBA" id="ARBA00022679"/>
    </source>
</evidence>
<comment type="caution">
    <text evidence="6">The sequence shown here is derived from an EMBL/GenBank/DDBJ whole genome shotgun (WGS) entry which is preliminary data.</text>
</comment>
<evidence type="ECO:0000256" key="2">
    <source>
        <dbReference type="ARBA" id="ARBA00023027"/>
    </source>
</evidence>
<dbReference type="GO" id="GO:0036054">
    <property type="term" value="F:protein-malonyllysine demalonylase activity"/>
    <property type="evidence" value="ECO:0007669"/>
    <property type="project" value="InterPro"/>
</dbReference>
<dbReference type="PANTHER" id="PTHR11085:SF10">
    <property type="entry name" value="NAD-DEPENDENT PROTEIN DEACYLASE SIRTUIN-5, MITOCHONDRIAL-RELATED"/>
    <property type="match status" value="1"/>
</dbReference>
<dbReference type="InterPro" id="IPR026591">
    <property type="entry name" value="Sirtuin_cat_small_dom_sf"/>
</dbReference>
<proteinExistence type="inferred from homology"/>
<keyword evidence="3" id="KW-0963">Cytoplasm</keyword>
<dbReference type="InterPro" id="IPR003000">
    <property type="entry name" value="Sirtuin"/>
</dbReference>
<comment type="catalytic activity">
    <reaction evidence="3">
        <text>N(6)-acetyl-L-lysyl-[protein] + NAD(+) + H2O = 2''-O-acetyl-ADP-D-ribose + nicotinamide + L-lysyl-[protein]</text>
        <dbReference type="Rhea" id="RHEA:43636"/>
        <dbReference type="Rhea" id="RHEA-COMP:9752"/>
        <dbReference type="Rhea" id="RHEA-COMP:10731"/>
        <dbReference type="ChEBI" id="CHEBI:15377"/>
        <dbReference type="ChEBI" id="CHEBI:17154"/>
        <dbReference type="ChEBI" id="CHEBI:29969"/>
        <dbReference type="ChEBI" id="CHEBI:57540"/>
        <dbReference type="ChEBI" id="CHEBI:61930"/>
        <dbReference type="ChEBI" id="CHEBI:83767"/>
        <dbReference type="EC" id="2.3.1.286"/>
    </reaction>
</comment>
<dbReference type="GO" id="GO:0008270">
    <property type="term" value="F:zinc ion binding"/>
    <property type="evidence" value="ECO:0007669"/>
    <property type="project" value="UniProtKB-UniRule"/>
</dbReference>
<keyword evidence="3 4" id="KW-0479">Metal-binding</keyword>
<feature type="active site" description="Proton acceptor" evidence="3 4">
    <location>
        <position position="120"/>
    </location>
</feature>
<evidence type="ECO:0000259" key="5">
    <source>
        <dbReference type="PROSITE" id="PS50305"/>
    </source>
</evidence>
<feature type="binding site" evidence="3">
    <location>
        <position position="260"/>
    </location>
    <ligand>
        <name>NAD(+)</name>
        <dbReference type="ChEBI" id="CHEBI:57540"/>
    </ligand>
</feature>
<feature type="binding site" evidence="3">
    <location>
        <begin position="24"/>
        <end position="43"/>
    </location>
    <ligand>
        <name>NAD(+)</name>
        <dbReference type="ChEBI" id="CHEBI:57540"/>
    </ligand>
</feature>
<keyword evidence="1" id="KW-0808">Transferase</keyword>
<feature type="domain" description="Deacetylase sirtuin-type" evidence="5">
    <location>
        <begin position="1"/>
        <end position="274"/>
    </location>
</feature>
<reference evidence="6" key="1">
    <citation type="journal article" date="2020" name="ISME J.">
        <title>Gammaproteobacteria mediating utilization of methyl-, sulfur- and petroleum organic compounds in deep ocean hydrothermal plumes.</title>
        <authorList>
            <person name="Zhou Z."/>
            <person name="Liu Y."/>
            <person name="Pan J."/>
            <person name="Cron B.R."/>
            <person name="Toner B.M."/>
            <person name="Anantharaman K."/>
            <person name="Breier J.A."/>
            <person name="Dick G.J."/>
            <person name="Li M."/>
        </authorList>
    </citation>
    <scope>NUCLEOTIDE SEQUENCE</scope>
    <source>
        <strain evidence="6">SZUA-1501</strain>
    </source>
</reference>
<dbReference type="AlphaFoldDB" id="A0A9D0YMY4"/>
<protein>
    <recommendedName>
        <fullName evidence="3">NAD-dependent protein deacylase</fullName>
        <ecNumber evidence="3">2.3.1.286</ecNumber>
    </recommendedName>
    <alternativeName>
        <fullName evidence="3">Regulatory protein SIR2 homolog</fullName>
    </alternativeName>
</protein>
<dbReference type="PROSITE" id="PS50305">
    <property type="entry name" value="SIRTUIN"/>
    <property type="match status" value="1"/>
</dbReference>
<comment type="catalytic activity">
    <reaction evidence="3">
        <text>N(6)-succinyl-L-lysyl-[protein] + NAD(+) + H2O = 2''-O-succinyl-ADP-D-ribose + nicotinamide + L-lysyl-[protein]</text>
        <dbReference type="Rhea" id="RHEA:47668"/>
        <dbReference type="Rhea" id="RHEA-COMP:9752"/>
        <dbReference type="Rhea" id="RHEA-COMP:11877"/>
        <dbReference type="ChEBI" id="CHEBI:15377"/>
        <dbReference type="ChEBI" id="CHEBI:17154"/>
        <dbReference type="ChEBI" id="CHEBI:29969"/>
        <dbReference type="ChEBI" id="CHEBI:57540"/>
        <dbReference type="ChEBI" id="CHEBI:87830"/>
        <dbReference type="ChEBI" id="CHEBI:87832"/>
    </reaction>
</comment>
<dbReference type="InterPro" id="IPR027546">
    <property type="entry name" value="Sirtuin_class_III"/>
</dbReference>
<dbReference type="InterPro" id="IPR029035">
    <property type="entry name" value="DHS-like_NAD/FAD-binding_dom"/>
</dbReference>
<comment type="cofactor">
    <cofactor evidence="3">
        <name>Zn(2+)</name>
        <dbReference type="ChEBI" id="CHEBI:29105"/>
    </cofactor>
    <text evidence="3">Binds 1 zinc ion per subunit.</text>
</comment>
<dbReference type="CDD" id="cd01412">
    <property type="entry name" value="SIRT5_Af1_CobB"/>
    <property type="match status" value="1"/>
</dbReference>
<dbReference type="InterPro" id="IPR050134">
    <property type="entry name" value="NAD-dep_sirtuin_deacylases"/>
</dbReference>
<dbReference type="EC" id="2.3.1.286" evidence="3"/>
<name>A0A9D0YMY4_AQUAO</name>
<evidence type="ECO:0000313" key="7">
    <source>
        <dbReference type="Proteomes" id="UP000606463"/>
    </source>
</evidence>
<dbReference type="Gene3D" id="3.30.1600.10">
    <property type="entry name" value="SIR2/SIRT2 'Small Domain"/>
    <property type="match status" value="1"/>
</dbReference>
<dbReference type="GO" id="GO:0017136">
    <property type="term" value="F:histone deacetylase activity, NAD-dependent"/>
    <property type="evidence" value="ECO:0007669"/>
    <property type="project" value="TreeGrafter"/>
</dbReference>
<dbReference type="GO" id="GO:0005737">
    <property type="term" value="C:cytoplasm"/>
    <property type="evidence" value="ECO:0007669"/>
    <property type="project" value="UniProtKB-SubCell"/>
</dbReference>
<dbReference type="PANTHER" id="PTHR11085">
    <property type="entry name" value="NAD-DEPENDENT PROTEIN DEACYLASE SIRTUIN-5, MITOCHONDRIAL-RELATED"/>
    <property type="match status" value="1"/>
</dbReference>
<feature type="binding site" evidence="3">
    <location>
        <begin position="102"/>
        <end position="105"/>
    </location>
    <ligand>
        <name>NAD(+)</name>
        <dbReference type="ChEBI" id="CHEBI:57540"/>
    </ligand>
</feature>